<keyword evidence="4" id="KW-1185">Reference proteome</keyword>
<dbReference type="Gene3D" id="3.10.129.10">
    <property type="entry name" value="Hotdog Thioesterase"/>
    <property type="match status" value="1"/>
</dbReference>
<dbReference type="PANTHER" id="PTHR31793:SF27">
    <property type="entry name" value="NOVEL THIOESTERASE SUPERFAMILY DOMAIN AND SAPOSIN A-TYPE DOMAIN CONTAINING PROTEIN (0610012H03RIK)"/>
    <property type="match status" value="1"/>
</dbReference>
<evidence type="ECO:0000256" key="1">
    <source>
        <dbReference type="ARBA" id="ARBA00005953"/>
    </source>
</evidence>
<reference evidence="3 4" key="1">
    <citation type="submission" date="2014-12" db="EMBL/GenBank/DDBJ databases">
        <title>Draft genome sequences of 29 type strains of Enterococci.</title>
        <authorList>
            <person name="Zhong Z."/>
            <person name="Sun Z."/>
            <person name="Liu W."/>
            <person name="Zhang W."/>
            <person name="Zhang H."/>
        </authorList>
    </citation>
    <scope>NUCLEOTIDE SEQUENCE [LARGE SCALE GENOMIC DNA]</scope>
    <source>
        <strain evidence="3 4">DSM 17690</strain>
    </source>
</reference>
<dbReference type="NCBIfam" id="TIGR00051">
    <property type="entry name" value="YbgC/FadM family acyl-CoA thioesterase"/>
    <property type="match status" value="1"/>
</dbReference>
<proteinExistence type="inferred from homology"/>
<accession>A0A1L8QW43</accession>
<dbReference type="AlphaFoldDB" id="A0A1L8QW43"/>
<dbReference type="SUPFAM" id="SSF54637">
    <property type="entry name" value="Thioesterase/thiol ester dehydrase-isomerase"/>
    <property type="match status" value="1"/>
</dbReference>
<dbReference type="GO" id="GO:0047617">
    <property type="term" value="F:fatty acyl-CoA hydrolase activity"/>
    <property type="evidence" value="ECO:0007669"/>
    <property type="project" value="TreeGrafter"/>
</dbReference>
<dbReference type="Proteomes" id="UP000182149">
    <property type="component" value="Unassembled WGS sequence"/>
</dbReference>
<evidence type="ECO:0000256" key="2">
    <source>
        <dbReference type="ARBA" id="ARBA00022801"/>
    </source>
</evidence>
<evidence type="ECO:0008006" key="5">
    <source>
        <dbReference type="Google" id="ProtNLM"/>
    </source>
</evidence>
<dbReference type="InterPro" id="IPR050563">
    <property type="entry name" value="4-hydroxybenzoyl-CoA_TE"/>
</dbReference>
<organism evidence="3 4">
    <name type="scientific">Enterococcus aquimarinus</name>
    <dbReference type="NCBI Taxonomy" id="328396"/>
    <lineage>
        <taxon>Bacteria</taxon>
        <taxon>Bacillati</taxon>
        <taxon>Bacillota</taxon>
        <taxon>Bacilli</taxon>
        <taxon>Lactobacillales</taxon>
        <taxon>Enterococcaceae</taxon>
        <taxon>Enterococcus</taxon>
    </lineage>
</organism>
<evidence type="ECO:0000313" key="3">
    <source>
        <dbReference type="EMBL" id="OJG11723.1"/>
    </source>
</evidence>
<comment type="similarity">
    <text evidence="1">Belongs to the 4-hydroxybenzoyl-CoA thioesterase family.</text>
</comment>
<dbReference type="PANTHER" id="PTHR31793">
    <property type="entry name" value="4-HYDROXYBENZOYL-COA THIOESTERASE FAMILY MEMBER"/>
    <property type="match status" value="1"/>
</dbReference>
<dbReference type="CDD" id="cd00586">
    <property type="entry name" value="4HBT"/>
    <property type="match status" value="1"/>
</dbReference>
<name>A0A1L8QW43_9ENTE</name>
<protein>
    <recommendedName>
        <fullName evidence="5">Acyl-CoA thioesterase</fullName>
    </recommendedName>
</protein>
<keyword evidence="2" id="KW-0378">Hydrolase</keyword>
<dbReference type="Pfam" id="PF13279">
    <property type="entry name" value="4HBT_2"/>
    <property type="match status" value="1"/>
</dbReference>
<sequence>MNEKKISSIRHSILFSFEGFSLASLITKTYTKRKQQRSDCMNYTGYLRQPHYYETDQMGIIHHSNYIRWFEEARVDWLTFLDVPYYKIEEAGIIIPVLAVTCDYKEMIRYEDQVRIEVTIDHYTGTRLEFSYHIYNQTTENLLTTGTSKHCFLDKETNRLLQLRRSHPEIHRIFSETFERQKETTND</sequence>
<dbReference type="STRING" id="328396.RU93_GL000956"/>
<dbReference type="InterPro" id="IPR029069">
    <property type="entry name" value="HotDog_dom_sf"/>
</dbReference>
<comment type="caution">
    <text evidence="3">The sequence shown here is derived from an EMBL/GenBank/DDBJ whole genome shotgun (WGS) entry which is preliminary data.</text>
</comment>
<evidence type="ECO:0000313" key="4">
    <source>
        <dbReference type="Proteomes" id="UP000182149"/>
    </source>
</evidence>
<dbReference type="EMBL" id="JXKD01000002">
    <property type="protein sequence ID" value="OJG11723.1"/>
    <property type="molecule type" value="Genomic_DNA"/>
</dbReference>
<dbReference type="InterPro" id="IPR006684">
    <property type="entry name" value="YbgC/YbaW"/>
</dbReference>
<gene>
    <name evidence="3" type="ORF">RU93_GL000956</name>
</gene>